<proteinExistence type="predicted"/>
<evidence type="ECO:0000313" key="1">
    <source>
        <dbReference type="EMBL" id="KAI3723707.1"/>
    </source>
</evidence>
<name>A0ACB9BNV1_CICIN</name>
<comment type="caution">
    <text evidence="1">The sequence shown here is derived from an EMBL/GenBank/DDBJ whole genome shotgun (WGS) entry which is preliminary data.</text>
</comment>
<dbReference type="EMBL" id="CM042014">
    <property type="protein sequence ID" value="KAI3723707.1"/>
    <property type="molecule type" value="Genomic_DNA"/>
</dbReference>
<accession>A0ACB9BNV1</accession>
<evidence type="ECO:0000313" key="2">
    <source>
        <dbReference type="Proteomes" id="UP001055811"/>
    </source>
</evidence>
<gene>
    <name evidence="1" type="ORF">L2E82_35464</name>
</gene>
<keyword evidence="2" id="KW-1185">Reference proteome</keyword>
<reference evidence="2" key="1">
    <citation type="journal article" date="2022" name="Mol. Ecol. Resour.">
        <title>The genomes of chicory, endive, great burdock and yacon provide insights into Asteraceae palaeo-polyploidization history and plant inulin production.</title>
        <authorList>
            <person name="Fan W."/>
            <person name="Wang S."/>
            <person name="Wang H."/>
            <person name="Wang A."/>
            <person name="Jiang F."/>
            <person name="Liu H."/>
            <person name="Zhao H."/>
            <person name="Xu D."/>
            <person name="Zhang Y."/>
        </authorList>
    </citation>
    <scope>NUCLEOTIDE SEQUENCE [LARGE SCALE GENOMIC DNA]</scope>
    <source>
        <strain evidence="2">cv. Punajuju</strain>
    </source>
</reference>
<reference evidence="1 2" key="2">
    <citation type="journal article" date="2022" name="Mol. Ecol. Resour.">
        <title>The genomes of chicory, endive, great burdock and yacon provide insights into Asteraceae paleo-polyploidization history and plant inulin production.</title>
        <authorList>
            <person name="Fan W."/>
            <person name="Wang S."/>
            <person name="Wang H."/>
            <person name="Wang A."/>
            <person name="Jiang F."/>
            <person name="Liu H."/>
            <person name="Zhao H."/>
            <person name="Xu D."/>
            <person name="Zhang Y."/>
        </authorList>
    </citation>
    <scope>NUCLEOTIDE SEQUENCE [LARGE SCALE GENOMIC DNA]</scope>
    <source>
        <strain evidence="2">cv. Punajuju</strain>
        <tissue evidence="1">Leaves</tissue>
    </source>
</reference>
<sequence>MRLLGSASFGKKCNLNTENQKEMQVFYSAAISKRVDNNTLETIDGYTVTILGCIHRSRTLSYGFPHEVCDHFLSGFPSKWKDYASQSPHEKCERSLPLSLDDLSVTRAVDILMSTARESEACAFTSIIVKDILKQCSKDSFNQSVSSETNLGHKQDGNFSKINEEINSFPVDLHKEDLGKSKETIAARVLSRAKGTRDRYPLRSKRMKKSN</sequence>
<protein>
    <submittedName>
        <fullName evidence="1">Uncharacterized protein</fullName>
    </submittedName>
</protein>
<organism evidence="1 2">
    <name type="scientific">Cichorium intybus</name>
    <name type="common">Chicory</name>
    <dbReference type="NCBI Taxonomy" id="13427"/>
    <lineage>
        <taxon>Eukaryota</taxon>
        <taxon>Viridiplantae</taxon>
        <taxon>Streptophyta</taxon>
        <taxon>Embryophyta</taxon>
        <taxon>Tracheophyta</taxon>
        <taxon>Spermatophyta</taxon>
        <taxon>Magnoliopsida</taxon>
        <taxon>eudicotyledons</taxon>
        <taxon>Gunneridae</taxon>
        <taxon>Pentapetalae</taxon>
        <taxon>asterids</taxon>
        <taxon>campanulids</taxon>
        <taxon>Asterales</taxon>
        <taxon>Asteraceae</taxon>
        <taxon>Cichorioideae</taxon>
        <taxon>Cichorieae</taxon>
        <taxon>Cichoriinae</taxon>
        <taxon>Cichorium</taxon>
    </lineage>
</organism>
<dbReference type="Proteomes" id="UP001055811">
    <property type="component" value="Linkage Group LG06"/>
</dbReference>